<comment type="caution">
    <text evidence="1">The sequence shown here is derived from an EMBL/GenBank/DDBJ whole genome shotgun (WGS) entry which is preliminary data.</text>
</comment>
<evidence type="ECO:0000313" key="1">
    <source>
        <dbReference type="EMBL" id="MBA3927066.1"/>
    </source>
</evidence>
<dbReference type="Pfam" id="PF13707">
    <property type="entry name" value="RloB"/>
    <property type="match status" value="1"/>
</dbReference>
<proteinExistence type="predicted"/>
<name>A0A7W1T815_9LIST</name>
<dbReference type="EMBL" id="JABJVM010000013">
    <property type="protein sequence ID" value="MBA3927066.1"/>
    <property type="molecule type" value="Genomic_DNA"/>
</dbReference>
<accession>A0A7W1T815</accession>
<dbReference type="Proteomes" id="UP000548787">
    <property type="component" value="Unassembled WGS sequence"/>
</dbReference>
<sequence>MLLRLSNINPAEVRHVDSKKDEQHKFFFVFEGEKTEKIYFEEVYKKIQMSDIGVIPEIIFFDRILKNRSNQLYVVENMSLYFNERQIVKDEKKILEKIVNDYTEDDKKTYEDLIVDLKKCAEKWDSRSKISDILQNSSKVEEVLLQLKALKKLGEYNEEIDEIWVIIDRDKESFTINQFDKAVTICCENGFELGVTNPNFEFYLLLHLDSCQLFTKTEISENRRVSSKRRYLEDLLNSKLHEIDGSTYKKNRYKAAIFVDKIPCMLANAELYNSEVNAIKNGIGSTIPKVIKKLKLDEIW</sequence>
<organism evidence="1 2">
    <name type="scientific">Listeria rustica</name>
    <dbReference type="NCBI Taxonomy" id="2713503"/>
    <lineage>
        <taxon>Bacteria</taxon>
        <taxon>Bacillati</taxon>
        <taxon>Bacillota</taxon>
        <taxon>Bacilli</taxon>
        <taxon>Bacillales</taxon>
        <taxon>Listeriaceae</taxon>
        <taxon>Listeria</taxon>
    </lineage>
</organism>
<evidence type="ECO:0000313" key="2">
    <source>
        <dbReference type="Proteomes" id="UP000548787"/>
    </source>
</evidence>
<dbReference type="RefSeq" id="WP_181677181.1">
    <property type="nucleotide sequence ID" value="NZ_JABJVM010000013.1"/>
</dbReference>
<keyword evidence="2" id="KW-1185">Reference proteome</keyword>
<dbReference type="AlphaFoldDB" id="A0A7W1T815"/>
<dbReference type="InterPro" id="IPR025591">
    <property type="entry name" value="RloB"/>
</dbReference>
<reference evidence="1 2" key="1">
    <citation type="submission" date="2020-08" db="EMBL/GenBank/DDBJ databases">
        <title>Listeria ohnekaius sp. nov. and Listeria portnoyii sp. nov. isolated from non-agricultural and natural environments.</title>
        <authorList>
            <person name="Weller D."/>
            <person name="Belias A.M."/>
            <person name="Liao J."/>
            <person name="Guo S."/>
            <person name="Orsi R.H."/>
            <person name="Wiedmann M."/>
        </authorList>
    </citation>
    <scope>NUCLEOTIDE SEQUENCE [LARGE SCALE GENOMIC DNA]</scope>
    <source>
        <strain evidence="1 2">FSL W9-0585</strain>
    </source>
</reference>
<protein>
    <submittedName>
        <fullName evidence="1">RloB domain-containing protein</fullName>
    </submittedName>
</protein>
<gene>
    <name evidence="1" type="ORF">HPK16_11985</name>
</gene>